<evidence type="ECO:0000256" key="1">
    <source>
        <dbReference type="ARBA" id="ARBA00000085"/>
    </source>
</evidence>
<dbReference type="AlphaFoldDB" id="A0A3P3VYB4"/>
<comment type="caution">
    <text evidence="22">The sequence shown here is derived from an EMBL/GenBank/DDBJ whole genome shotgun (WGS) entry which is preliminary data.</text>
</comment>
<keyword evidence="12 22" id="KW-0418">Kinase</keyword>
<keyword evidence="23" id="KW-1185">Reference proteome</keyword>
<evidence type="ECO:0000256" key="9">
    <source>
        <dbReference type="ARBA" id="ARBA00022679"/>
    </source>
</evidence>
<evidence type="ECO:0000256" key="14">
    <source>
        <dbReference type="ARBA" id="ARBA00023004"/>
    </source>
</evidence>
<dbReference type="PANTHER" id="PTHR24421:SF10">
    <property type="entry name" value="NITRATE_NITRITE SENSOR PROTEIN NARQ"/>
    <property type="match status" value="1"/>
</dbReference>
<organism evidence="22 23">
    <name type="scientific">Gulosibacter macacae</name>
    <dbReference type="NCBI Taxonomy" id="2488791"/>
    <lineage>
        <taxon>Bacteria</taxon>
        <taxon>Bacillati</taxon>
        <taxon>Actinomycetota</taxon>
        <taxon>Actinomycetes</taxon>
        <taxon>Micrococcales</taxon>
        <taxon>Microbacteriaceae</taxon>
        <taxon>Gulosibacter</taxon>
    </lineage>
</organism>
<comment type="subcellular location">
    <subcellularLocation>
        <location evidence="3">Cytoplasm</location>
    </subcellularLocation>
</comment>
<keyword evidence="14" id="KW-0408">Iron</keyword>
<dbReference type="OrthoDB" id="144293at2"/>
<dbReference type="InterPro" id="IPR036890">
    <property type="entry name" value="HATPase_C_sf"/>
</dbReference>
<keyword evidence="11" id="KW-0547">Nucleotide-binding</keyword>
<dbReference type="CDD" id="cd16917">
    <property type="entry name" value="HATPase_UhpB-NarQ-NarX-like"/>
    <property type="match status" value="1"/>
</dbReference>
<dbReference type="Pfam" id="PF07730">
    <property type="entry name" value="HisKA_3"/>
    <property type="match status" value="1"/>
</dbReference>
<comment type="catalytic activity">
    <reaction evidence="1">
        <text>ATP + protein L-histidine = ADP + protein N-phospho-L-histidine.</text>
        <dbReference type="EC" id="2.7.13.3"/>
    </reaction>
</comment>
<evidence type="ECO:0000256" key="12">
    <source>
        <dbReference type="ARBA" id="ARBA00022777"/>
    </source>
</evidence>
<name>A0A3P3VYB4_9MICO</name>
<dbReference type="PRINTS" id="PR00344">
    <property type="entry name" value="BCTRLSENSOR"/>
</dbReference>
<evidence type="ECO:0000256" key="4">
    <source>
        <dbReference type="ARBA" id="ARBA00012438"/>
    </source>
</evidence>
<dbReference type="GO" id="GO:0046983">
    <property type="term" value="F:protein dimerization activity"/>
    <property type="evidence" value="ECO:0007669"/>
    <property type="project" value="InterPro"/>
</dbReference>
<evidence type="ECO:0000256" key="13">
    <source>
        <dbReference type="ARBA" id="ARBA00022840"/>
    </source>
</evidence>
<keyword evidence="15" id="KW-0902">Two-component regulatory system</keyword>
<feature type="coiled-coil region" evidence="19">
    <location>
        <begin position="177"/>
        <end position="204"/>
    </location>
</feature>
<feature type="transmembrane region" description="Helical" evidence="20">
    <location>
        <begin position="106"/>
        <end position="135"/>
    </location>
</feature>
<dbReference type="PIRSF" id="PIRSF037434">
    <property type="entry name" value="STHK_ChrS"/>
    <property type="match status" value="1"/>
</dbReference>
<dbReference type="GO" id="GO:0000155">
    <property type="term" value="F:phosphorelay sensor kinase activity"/>
    <property type="evidence" value="ECO:0007669"/>
    <property type="project" value="InterPro"/>
</dbReference>
<keyword evidence="10" id="KW-0479">Metal-binding</keyword>
<dbReference type="RefSeq" id="WP_124969632.1">
    <property type="nucleotide sequence ID" value="NZ_RQVS01000003.1"/>
</dbReference>
<dbReference type="InterPro" id="IPR005467">
    <property type="entry name" value="His_kinase_dom"/>
</dbReference>
<dbReference type="SMART" id="SM00387">
    <property type="entry name" value="HATPase_c"/>
    <property type="match status" value="1"/>
</dbReference>
<comment type="cofactor">
    <cofactor evidence="2">
        <name>[4Fe-4S] cluster</name>
        <dbReference type="ChEBI" id="CHEBI:49883"/>
    </cofactor>
</comment>
<keyword evidence="8" id="KW-0597">Phosphoprotein</keyword>
<dbReference type="GO" id="GO:0005737">
    <property type="term" value="C:cytoplasm"/>
    <property type="evidence" value="ECO:0007669"/>
    <property type="project" value="UniProtKB-SubCell"/>
</dbReference>
<reference evidence="22 23" key="1">
    <citation type="submission" date="2018-11" db="EMBL/GenBank/DDBJ databases">
        <title>YIM 102482-1 draft genome.</title>
        <authorList>
            <person name="Li G."/>
            <person name="Jiang Y."/>
        </authorList>
    </citation>
    <scope>NUCLEOTIDE SEQUENCE [LARGE SCALE GENOMIC DNA]</scope>
    <source>
        <strain evidence="22 23">YIM 102482-1</strain>
    </source>
</reference>
<dbReference type="PANTHER" id="PTHR24421">
    <property type="entry name" value="NITRATE/NITRITE SENSOR PROTEIN NARX-RELATED"/>
    <property type="match status" value="1"/>
</dbReference>
<comment type="function">
    <text evidence="17">Member of the two-component regulatory system NreB/NreC involved in the control of dissimilatory nitrate/nitrite reduction in response to oxygen. NreB functions as a direct oxygen sensor histidine kinase which is autophosphorylated, in the absence of oxygen, probably at the conserved histidine residue, and transfers its phosphate group probably to a conserved aspartate residue of NreC. NreB/NreC activates the expression of the nitrate (narGHJI) and nitrite (nir) reductase operons, as well as the putative nitrate transporter gene narT.</text>
</comment>
<evidence type="ECO:0000256" key="19">
    <source>
        <dbReference type="SAM" id="Coils"/>
    </source>
</evidence>
<keyword evidence="13" id="KW-0067">ATP-binding</keyword>
<evidence type="ECO:0000259" key="21">
    <source>
        <dbReference type="PROSITE" id="PS50109"/>
    </source>
</evidence>
<feature type="transmembrane region" description="Helical" evidence="20">
    <location>
        <begin position="44"/>
        <end position="65"/>
    </location>
</feature>
<evidence type="ECO:0000256" key="6">
    <source>
        <dbReference type="ARBA" id="ARBA00022485"/>
    </source>
</evidence>
<dbReference type="InterPro" id="IPR011712">
    <property type="entry name" value="Sig_transdc_His_kin_sub3_dim/P"/>
</dbReference>
<dbReference type="PROSITE" id="PS50109">
    <property type="entry name" value="HIS_KIN"/>
    <property type="match status" value="1"/>
</dbReference>
<accession>A0A3P3VYB4</accession>
<keyword evidence="19" id="KW-0175">Coiled coil</keyword>
<evidence type="ECO:0000256" key="7">
    <source>
        <dbReference type="ARBA" id="ARBA00022490"/>
    </source>
</evidence>
<dbReference type="EC" id="2.7.13.3" evidence="4"/>
<evidence type="ECO:0000256" key="16">
    <source>
        <dbReference type="ARBA" id="ARBA00023014"/>
    </source>
</evidence>
<evidence type="ECO:0000256" key="2">
    <source>
        <dbReference type="ARBA" id="ARBA00001966"/>
    </source>
</evidence>
<dbReference type="GO" id="GO:0016020">
    <property type="term" value="C:membrane"/>
    <property type="evidence" value="ECO:0007669"/>
    <property type="project" value="InterPro"/>
</dbReference>
<proteinExistence type="predicted"/>
<evidence type="ECO:0000256" key="15">
    <source>
        <dbReference type="ARBA" id="ARBA00023012"/>
    </source>
</evidence>
<evidence type="ECO:0000256" key="18">
    <source>
        <dbReference type="ARBA" id="ARBA00030800"/>
    </source>
</evidence>
<keyword evidence="6" id="KW-0004">4Fe-4S</keyword>
<evidence type="ECO:0000256" key="11">
    <source>
        <dbReference type="ARBA" id="ARBA00022741"/>
    </source>
</evidence>
<evidence type="ECO:0000256" key="10">
    <source>
        <dbReference type="ARBA" id="ARBA00022723"/>
    </source>
</evidence>
<keyword evidence="20" id="KW-0812">Transmembrane</keyword>
<evidence type="ECO:0000256" key="5">
    <source>
        <dbReference type="ARBA" id="ARBA00017322"/>
    </source>
</evidence>
<evidence type="ECO:0000313" key="23">
    <source>
        <dbReference type="Proteomes" id="UP000274391"/>
    </source>
</evidence>
<dbReference type="Proteomes" id="UP000274391">
    <property type="component" value="Unassembled WGS sequence"/>
</dbReference>
<dbReference type="InterPro" id="IPR003594">
    <property type="entry name" value="HATPase_dom"/>
</dbReference>
<gene>
    <name evidence="22" type="ORF">EG850_02735</name>
</gene>
<sequence>MQPPTPHPSHLRVASTTLAGVLLLLGALTLFPIVVAIFNDRAALGALLALGALEFAVLIGLAVWLHRHPMQLVHPASRVTATGLGWIAALAFPLSGMIAVSPEAGYATIALFFVVMWLLPIGWGSFVVAGLAWLVIAGQTVHHGASFGTFAGVTVSALLAVGIMVGTRALIRTSEANAALVRELRAAQSNLAASERETGRLNERSRLGRELHDTVAQHLSSIQLLLGAAQRATSPEVAAEHVDAARNAAADALTQTRAFIRDLTPPQLADTTLAAALGRLATEAERELPGTAAVTCRLELRGEPRPAPMAVETALLRVAQESIANARGHGKATEIHLALEYEPGGLTLEVSDDGIGFDADGWFASPHDRADGTGYGLTGMRSRLETLGGFAVIVSEPGEGTLVRAHVPTPDRPATDLTEVTKER</sequence>
<feature type="domain" description="Histidine kinase" evidence="21">
    <location>
        <begin position="206"/>
        <end position="411"/>
    </location>
</feature>
<evidence type="ECO:0000256" key="17">
    <source>
        <dbReference type="ARBA" id="ARBA00024827"/>
    </source>
</evidence>
<dbReference type="GO" id="GO:0005524">
    <property type="term" value="F:ATP binding"/>
    <property type="evidence" value="ECO:0007669"/>
    <property type="project" value="UniProtKB-KW"/>
</dbReference>
<evidence type="ECO:0000313" key="22">
    <source>
        <dbReference type="EMBL" id="RRJ87795.1"/>
    </source>
</evidence>
<dbReference type="SUPFAM" id="SSF55874">
    <property type="entry name" value="ATPase domain of HSP90 chaperone/DNA topoisomerase II/histidine kinase"/>
    <property type="match status" value="1"/>
</dbReference>
<evidence type="ECO:0000256" key="3">
    <source>
        <dbReference type="ARBA" id="ARBA00004496"/>
    </source>
</evidence>
<dbReference type="GO" id="GO:0051539">
    <property type="term" value="F:4 iron, 4 sulfur cluster binding"/>
    <property type="evidence" value="ECO:0007669"/>
    <property type="project" value="UniProtKB-KW"/>
</dbReference>
<feature type="transmembrane region" description="Helical" evidence="20">
    <location>
        <begin position="12"/>
        <end position="38"/>
    </location>
</feature>
<feature type="transmembrane region" description="Helical" evidence="20">
    <location>
        <begin position="147"/>
        <end position="171"/>
    </location>
</feature>
<keyword evidence="7" id="KW-0963">Cytoplasm</keyword>
<dbReference type="InterPro" id="IPR050482">
    <property type="entry name" value="Sensor_HK_TwoCompSys"/>
</dbReference>
<dbReference type="InterPro" id="IPR017205">
    <property type="entry name" value="Sig_transdc_His_kinase_ChrS"/>
</dbReference>
<keyword evidence="20" id="KW-1133">Transmembrane helix</keyword>
<dbReference type="Gene3D" id="3.30.565.10">
    <property type="entry name" value="Histidine kinase-like ATPase, C-terminal domain"/>
    <property type="match status" value="1"/>
</dbReference>
<feature type="transmembrane region" description="Helical" evidence="20">
    <location>
        <begin position="77"/>
        <end position="100"/>
    </location>
</feature>
<keyword evidence="9" id="KW-0808">Transferase</keyword>
<dbReference type="InterPro" id="IPR004358">
    <property type="entry name" value="Sig_transdc_His_kin-like_C"/>
</dbReference>
<dbReference type="EMBL" id="RQVS01000003">
    <property type="protein sequence ID" value="RRJ87795.1"/>
    <property type="molecule type" value="Genomic_DNA"/>
</dbReference>
<dbReference type="Gene3D" id="1.20.5.1930">
    <property type="match status" value="1"/>
</dbReference>
<keyword evidence="20" id="KW-0472">Membrane</keyword>
<dbReference type="GO" id="GO:0046872">
    <property type="term" value="F:metal ion binding"/>
    <property type="evidence" value="ECO:0007669"/>
    <property type="project" value="UniProtKB-KW"/>
</dbReference>
<keyword evidence="16" id="KW-0411">Iron-sulfur</keyword>
<protein>
    <recommendedName>
        <fullName evidence="5">Oxygen sensor histidine kinase NreB</fullName>
        <ecNumber evidence="4">2.7.13.3</ecNumber>
    </recommendedName>
    <alternativeName>
        <fullName evidence="18">Nitrogen regulation protein B</fullName>
    </alternativeName>
</protein>
<evidence type="ECO:0000256" key="8">
    <source>
        <dbReference type="ARBA" id="ARBA00022553"/>
    </source>
</evidence>
<evidence type="ECO:0000256" key="20">
    <source>
        <dbReference type="SAM" id="Phobius"/>
    </source>
</evidence>
<dbReference type="Pfam" id="PF02518">
    <property type="entry name" value="HATPase_c"/>
    <property type="match status" value="1"/>
</dbReference>